<evidence type="ECO:0000313" key="2">
    <source>
        <dbReference type="EMBL" id="PPQ87458.1"/>
    </source>
</evidence>
<accession>A0A409X9I8</accession>
<dbReference type="OrthoDB" id="1630758at2759"/>
<reference evidence="2 3" key="1">
    <citation type="journal article" date="2018" name="Evol. Lett.">
        <title>Horizontal gene cluster transfer increased hallucinogenic mushroom diversity.</title>
        <authorList>
            <person name="Reynolds H.T."/>
            <person name="Vijayakumar V."/>
            <person name="Gluck-Thaler E."/>
            <person name="Korotkin H.B."/>
            <person name="Matheny P.B."/>
            <person name="Slot J.C."/>
        </authorList>
    </citation>
    <scope>NUCLEOTIDE SEQUENCE [LARGE SCALE GENOMIC DNA]</scope>
    <source>
        <strain evidence="2 3">2631</strain>
    </source>
</reference>
<feature type="compositionally biased region" description="Basic and acidic residues" evidence="1">
    <location>
        <begin position="52"/>
        <end position="61"/>
    </location>
</feature>
<proteinExistence type="predicted"/>
<dbReference type="EMBL" id="NHYD01002281">
    <property type="protein sequence ID" value="PPQ87458.1"/>
    <property type="molecule type" value="Genomic_DNA"/>
</dbReference>
<dbReference type="AlphaFoldDB" id="A0A409X9I8"/>
<sequence length="223" mass="24771">MVLHLKEECEYAEVECVVAGCGEVMRRRDVQGHVERVHGEEEDGAEEEVSGEDGRKEEGGKEEYRCPHAGLGCGYRGEEGEHLKTCVYEALKGFFAANTAKVSLLTEQNVMLRHRVEVLEGTVQTLRKEQGAVKGVVGAWLGGGEGTLEGTVNGLREEVIGMGVVVDEVRRRNEMALTNETLRLSEEMMSIRAQMHGLRMQMHGMMMDREYTRPTMGGSITKL</sequence>
<evidence type="ECO:0008006" key="4">
    <source>
        <dbReference type="Google" id="ProtNLM"/>
    </source>
</evidence>
<evidence type="ECO:0000256" key="1">
    <source>
        <dbReference type="SAM" id="MobiDB-lite"/>
    </source>
</evidence>
<organism evidence="2 3">
    <name type="scientific">Psilocybe cyanescens</name>
    <dbReference type="NCBI Taxonomy" id="93625"/>
    <lineage>
        <taxon>Eukaryota</taxon>
        <taxon>Fungi</taxon>
        <taxon>Dikarya</taxon>
        <taxon>Basidiomycota</taxon>
        <taxon>Agaricomycotina</taxon>
        <taxon>Agaricomycetes</taxon>
        <taxon>Agaricomycetidae</taxon>
        <taxon>Agaricales</taxon>
        <taxon>Agaricineae</taxon>
        <taxon>Strophariaceae</taxon>
        <taxon>Psilocybe</taxon>
    </lineage>
</organism>
<feature type="region of interest" description="Disordered" evidence="1">
    <location>
        <begin position="34"/>
        <end position="61"/>
    </location>
</feature>
<comment type="caution">
    <text evidence="2">The sequence shown here is derived from an EMBL/GenBank/DDBJ whole genome shotgun (WGS) entry which is preliminary data.</text>
</comment>
<gene>
    <name evidence="2" type="ORF">CVT25_008195</name>
</gene>
<name>A0A409X9I8_PSICY</name>
<dbReference type="Proteomes" id="UP000283269">
    <property type="component" value="Unassembled WGS sequence"/>
</dbReference>
<keyword evidence="3" id="KW-1185">Reference proteome</keyword>
<dbReference type="InParanoid" id="A0A409X9I8"/>
<protein>
    <recommendedName>
        <fullName evidence="4">TRAF-type domain-containing protein</fullName>
    </recommendedName>
</protein>
<evidence type="ECO:0000313" key="3">
    <source>
        <dbReference type="Proteomes" id="UP000283269"/>
    </source>
</evidence>
<dbReference type="SUPFAM" id="SSF49599">
    <property type="entry name" value="TRAF domain-like"/>
    <property type="match status" value="1"/>
</dbReference>
<feature type="compositionally biased region" description="Acidic residues" evidence="1">
    <location>
        <begin position="40"/>
        <end position="51"/>
    </location>
</feature>